<dbReference type="AlphaFoldDB" id="A0A0A9PBX8"/>
<reference evidence="1" key="1">
    <citation type="submission" date="2014-09" db="EMBL/GenBank/DDBJ databases">
        <authorList>
            <person name="Magalhaes I.L.F."/>
            <person name="Oliveira U."/>
            <person name="Santos F.R."/>
            <person name="Vidigal T.H.D.A."/>
            <person name="Brescovit A.D."/>
            <person name="Santos A.J."/>
        </authorList>
    </citation>
    <scope>NUCLEOTIDE SEQUENCE</scope>
    <source>
        <tissue evidence="1">Shoot tissue taken approximately 20 cm above the soil surface</tissue>
    </source>
</reference>
<organism evidence="1">
    <name type="scientific">Arundo donax</name>
    <name type="common">Giant reed</name>
    <name type="synonym">Donax arundinaceus</name>
    <dbReference type="NCBI Taxonomy" id="35708"/>
    <lineage>
        <taxon>Eukaryota</taxon>
        <taxon>Viridiplantae</taxon>
        <taxon>Streptophyta</taxon>
        <taxon>Embryophyta</taxon>
        <taxon>Tracheophyta</taxon>
        <taxon>Spermatophyta</taxon>
        <taxon>Magnoliopsida</taxon>
        <taxon>Liliopsida</taxon>
        <taxon>Poales</taxon>
        <taxon>Poaceae</taxon>
        <taxon>PACMAD clade</taxon>
        <taxon>Arundinoideae</taxon>
        <taxon>Arundineae</taxon>
        <taxon>Arundo</taxon>
    </lineage>
</organism>
<evidence type="ECO:0000313" key="1">
    <source>
        <dbReference type="EMBL" id="JAD75681.1"/>
    </source>
</evidence>
<reference evidence="1" key="2">
    <citation type="journal article" date="2015" name="Data Brief">
        <title>Shoot transcriptome of the giant reed, Arundo donax.</title>
        <authorList>
            <person name="Barrero R.A."/>
            <person name="Guerrero F.D."/>
            <person name="Moolhuijzen P."/>
            <person name="Goolsby J.A."/>
            <person name="Tidwell J."/>
            <person name="Bellgard S.E."/>
            <person name="Bellgard M.I."/>
        </authorList>
    </citation>
    <scope>NUCLEOTIDE SEQUENCE</scope>
    <source>
        <tissue evidence="1">Shoot tissue taken approximately 20 cm above the soil surface</tissue>
    </source>
</reference>
<accession>A0A0A9PBX8</accession>
<sequence length="37" mass="4359">MCRCSTMSGRNLPFIRAQDYCRLDRDIKHCSQTHEVS</sequence>
<protein>
    <submittedName>
        <fullName evidence="1">Uncharacterized protein</fullName>
    </submittedName>
</protein>
<proteinExistence type="predicted"/>
<name>A0A0A9PBX8_ARUDO</name>
<dbReference type="EMBL" id="GBRH01222214">
    <property type="protein sequence ID" value="JAD75681.1"/>
    <property type="molecule type" value="Transcribed_RNA"/>
</dbReference>